<name>A0A8I6RPQ9_CIMLE</name>
<protein>
    <submittedName>
        <fullName evidence="1">Uncharacterized protein</fullName>
    </submittedName>
</protein>
<dbReference type="KEGG" id="clec:106665710"/>
<dbReference type="AlphaFoldDB" id="A0A8I6RPQ9"/>
<dbReference type="OrthoDB" id="10458302at2759"/>
<evidence type="ECO:0000313" key="2">
    <source>
        <dbReference type="Proteomes" id="UP000494040"/>
    </source>
</evidence>
<dbReference type="EnsemblMetazoa" id="XM_014392363.1">
    <property type="protein sequence ID" value="XP_014247849.1"/>
    <property type="gene ID" value="LOC106665710"/>
</dbReference>
<keyword evidence="2" id="KW-1185">Reference proteome</keyword>
<accession>A0A8I6RPQ9</accession>
<dbReference type="EnsemblMetazoa" id="XM_014392353.2">
    <property type="protein sequence ID" value="XP_014247839.1"/>
    <property type="gene ID" value="LOC106665710"/>
</dbReference>
<dbReference type="Proteomes" id="UP000494040">
    <property type="component" value="Unassembled WGS sequence"/>
</dbReference>
<sequence>MMRFCLRQSMSDLGRLRKEIDVESTKIKLAILKFEVRVEMLQLPKKEMETLVSTLRKIYISVHEKLQAATRLDNRFDFDSKKLRKAWIQNWSEAKAILERLEEIVEDIERSAPVEDEDRMNFYLEAIREVLVNPPQIFFGSYNDEVPSSRSMSIISSCISDTDTVFSAEDEKPWVAEYQLTSGSSRRLPNRPVRIESGDYSLQSDLFHTTSSESHYSSKESIVFTS</sequence>
<proteinExistence type="predicted"/>
<dbReference type="RefSeq" id="XP_014247849.1">
    <property type="nucleotide sequence ID" value="XM_014392363.1"/>
</dbReference>
<evidence type="ECO:0000313" key="1">
    <source>
        <dbReference type="EnsemblMetazoa" id="XP_014247839.1"/>
    </source>
</evidence>
<organism evidence="1 2">
    <name type="scientific">Cimex lectularius</name>
    <name type="common">Bed bug</name>
    <name type="synonym">Acanthia lectularia</name>
    <dbReference type="NCBI Taxonomy" id="79782"/>
    <lineage>
        <taxon>Eukaryota</taxon>
        <taxon>Metazoa</taxon>
        <taxon>Ecdysozoa</taxon>
        <taxon>Arthropoda</taxon>
        <taxon>Hexapoda</taxon>
        <taxon>Insecta</taxon>
        <taxon>Pterygota</taxon>
        <taxon>Neoptera</taxon>
        <taxon>Paraneoptera</taxon>
        <taxon>Hemiptera</taxon>
        <taxon>Heteroptera</taxon>
        <taxon>Panheteroptera</taxon>
        <taxon>Cimicomorpha</taxon>
        <taxon>Cimicidae</taxon>
        <taxon>Cimex</taxon>
    </lineage>
</organism>
<dbReference type="RefSeq" id="XP_014247839.1">
    <property type="nucleotide sequence ID" value="XM_014392353.2"/>
</dbReference>
<reference evidence="1" key="1">
    <citation type="submission" date="2022-01" db="UniProtKB">
        <authorList>
            <consortium name="EnsemblMetazoa"/>
        </authorList>
    </citation>
    <scope>IDENTIFICATION</scope>
</reference>
<dbReference type="GeneID" id="106665710"/>